<feature type="transmembrane region" description="Helical" evidence="6">
    <location>
        <begin position="34"/>
        <end position="53"/>
    </location>
</feature>
<keyword evidence="2" id="KW-1003">Cell membrane</keyword>
<name>A0A174GKY3_9BACE</name>
<accession>A0A6N2WM82</accession>
<comment type="subcellular location">
    <subcellularLocation>
        <location evidence="1">Cell membrane</location>
        <topology evidence="1">Multi-pass membrane protein</topology>
    </subcellularLocation>
</comment>
<evidence type="ECO:0000256" key="5">
    <source>
        <dbReference type="ARBA" id="ARBA00023136"/>
    </source>
</evidence>
<evidence type="ECO:0000256" key="3">
    <source>
        <dbReference type="ARBA" id="ARBA00022692"/>
    </source>
</evidence>
<evidence type="ECO:0000313" key="11">
    <source>
        <dbReference type="Proteomes" id="UP000095606"/>
    </source>
</evidence>
<dbReference type="EMBL" id="CACRSZ010000070">
    <property type="protein sequence ID" value="VYT43107.1"/>
    <property type="molecule type" value="Genomic_DNA"/>
</dbReference>
<dbReference type="InterPro" id="IPR003838">
    <property type="entry name" value="ABC3_permease_C"/>
</dbReference>
<sequence length="105" mass="11760">MVINVIRQRYREIALRKVNGATGRQVALLFGKKYLYILGASFVIAIPLVYYIIDDYTKDFAVKAPIGAGIFVTGFILTLLVSLGTLLWQVRKAVRINPALIMKSE</sequence>
<dbReference type="RefSeq" id="WP_055268876.1">
    <property type="nucleotide sequence ID" value="NZ_CABMFH010000002.1"/>
</dbReference>
<evidence type="ECO:0000313" key="10">
    <source>
        <dbReference type="EMBL" id="VYT43107.1"/>
    </source>
</evidence>
<dbReference type="GeneID" id="69590337"/>
<feature type="domain" description="ABC3 transporter permease C-terminal" evidence="7">
    <location>
        <begin position="3"/>
        <end position="98"/>
    </location>
</feature>
<dbReference type="PANTHER" id="PTHR30572">
    <property type="entry name" value="MEMBRANE COMPONENT OF TRANSPORTER-RELATED"/>
    <property type="match status" value="1"/>
</dbReference>
<evidence type="ECO:0000313" key="9">
    <source>
        <dbReference type="EMBL" id="UVQ73225.1"/>
    </source>
</evidence>
<dbReference type="AlphaFoldDB" id="A0A174GKY3"/>
<protein>
    <submittedName>
        <fullName evidence="8">ABC-transporter permease</fullName>
    </submittedName>
    <submittedName>
        <fullName evidence="9">FtsX-like permease family protein</fullName>
    </submittedName>
</protein>
<evidence type="ECO:0000313" key="12">
    <source>
        <dbReference type="Proteomes" id="UP001060104"/>
    </source>
</evidence>
<evidence type="ECO:0000259" key="7">
    <source>
        <dbReference type="Pfam" id="PF02687"/>
    </source>
</evidence>
<evidence type="ECO:0000256" key="6">
    <source>
        <dbReference type="SAM" id="Phobius"/>
    </source>
</evidence>
<feature type="transmembrane region" description="Helical" evidence="6">
    <location>
        <begin position="65"/>
        <end position="88"/>
    </location>
</feature>
<dbReference type="Pfam" id="PF02687">
    <property type="entry name" value="FtsX"/>
    <property type="match status" value="1"/>
</dbReference>
<keyword evidence="4 6" id="KW-1133">Transmembrane helix</keyword>
<dbReference type="Proteomes" id="UP000095606">
    <property type="component" value="Unassembled WGS sequence"/>
</dbReference>
<keyword evidence="12" id="KW-1185">Reference proteome</keyword>
<evidence type="ECO:0000256" key="4">
    <source>
        <dbReference type="ARBA" id="ARBA00022989"/>
    </source>
</evidence>
<dbReference type="EMBL" id="CP103141">
    <property type="protein sequence ID" value="UVQ73225.1"/>
    <property type="molecule type" value="Genomic_DNA"/>
</dbReference>
<reference evidence="9" key="3">
    <citation type="submission" date="2022-08" db="EMBL/GenBank/DDBJ databases">
        <title>Genome Sequencing of Bacteroides fragilis Group Isolates with Nanopore Technology.</title>
        <authorList>
            <person name="Tisza M.J."/>
            <person name="Smith D."/>
            <person name="Dekker J.P."/>
        </authorList>
    </citation>
    <scope>NUCLEOTIDE SEQUENCE</scope>
    <source>
        <strain evidence="9">BFG-527</strain>
    </source>
</reference>
<accession>A0A174GKY3</accession>
<evidence type="ECO:0000256" key="2">
    <source>
        <dbReference type="ARBA" id="ARBA00022475"/>
    </source>
</evidence>
<reference evidence="8 11" key="1">
    <citation type="submission" date="2015-09" db="EMBL/GenBank/DDBJ databases">
        <authorList>
            <consortium name="Pathogen Informatics"/>
        </authorList>
    </citation>
    <scope>NUCLEOTIDE SEQUENCE [LARGE SCALE GENOMIC DNA]</scope>
    <source>
        <strain evidence="8 11">2789STDY5834846</strain>
    </source>
</reference>
<organism evidence="8 11">
    <name type="scientific">Bacteroides faecis</name>
    <dbReference type="NCBI Taxonomy" id="674529"/>
    <lineage>
        <taxon>Bacteria</taxon>
        <taxon>Pseudomonadati</taxon>
        <taxon>Bacteroidota</taxon>
        <taxon>Bacteroidia</taxon>
        <taxon>Bacteroidales</taxon>
        <taxon>Bacteroidaceae</taxon>
        <taxon>Bacteroides</taxon>
    </lineage>
</organism>
<dbReference type="GO" id="GO:0005886">
    <property type="term" value="C:plasma membrane"/>
    <property type="evidence" value="ECO:0007669"/>
    <property type="project" value="UniProtKB-SubCell"/>
</dbReference>
<dbReference type="GO" id="GO:0022857">
    <property type="term" value="F:transmembrane transporter activity"/>
    <property type="evidence" value="ECO:0007669"/>
    <property type="project" value="TreeGrafter"/>
</dbReference>
<keyword evidence="3 6" id="KW-0812">Transmembrane</keyword>
<gene>
    <name evidence="10" type="ORF">BFLFYP10_03234</name>
    <name evidence="8" type="ORF">ERS852461_00707</name>
    <name evidence="9" type="ORF">NXY30_19605</name>
</gene>
<evidence type="ECO:0000313" key="8">
    <source>
        <dbReference type="EMBL" id="CUO61666.1"/>
    </source>
</evidence>
<dbReference type="Proteomes" id="UP001060104">
    <property type="component" value="Chromosome"/>
</dbReference>
<keyword evidence="5 6" id="KW-0472">Membrane</keyword>
<dbReference type="EMBL" id="CZAE01000002">
    <property type="protein sequence ID" value="CUO61666.1"/>
    <property type="molecule type" value="Genomic_DNA"/>
</dbReference>
<dbReference type="InterPro" id="IPR050250">
    <property type="entry name" value="Macrolide_Exporter_MacB"/>
</dbReference>
<reference evidence="10" key="2">
    <citation type="submission" date="2019-11" db="EMBL/GenBank/DDBJ databases">
        <authorList>
            <person name="Feng L."/>
        </authorList>
    </citation>
    <scope>NUCLEOTIDE SEQUENCE</scope>
    <source>
        <strain evidence="10">BfaecisLFYP10</strain>
    </source>
</reference>
<proteinExistence type="predicted"/>
<dbReference type="PANTHER" id="PTHR30572:SF18">
    <property type="entry name" value="ABC-TYPE MACROLIDE FAMILY EXPORT SYSTEM PERMEASE COMPONENT 2"/>
    <property type="match status" value="1"/>
</dbReference>
<evidence type="ECO:0000256" key="1">
    <source>
        <dbReference type="ARBA" id="ARBA00004651"/>
    </source>
</evidence>